<dbReference type="EMBL" id="JARK01000172">
    <property type="protein sequence ID" value="EYC41351.1"/>
    <property type="molecule type" value="Genomic_DNA"/>
</dbReference>
<protein>
    <submittedName>
        <fullName evidence="2">Uncharacterized protein</fullName>
    </submittedName>
</protein>
<evidence type="ECO:0000256" key="1">
    <source>
        <dbReference type="SAM" id="MobiDB-lite"/>
    </source>
</evidence>
<organism evidence="2 3">
    <name type="scientific">Ancylostoma ceylanicum</name>
    <dbReference type="NCBI Taxonomy" id="53326"/>
    <lineage>
        <taxon>Eukaryota</taxon>
        <taxon>Metazoa</taxon>
        <taxon>Ecdysozoa</taxon>
        <taxon>Nematoda</taxon>
        <taxon>Chromadorea</taxon>
        <taxon>Rhabditida</taxon>
        <taxon>Rhabditina</taxon>
        <taxon>Rhabditomorpha</taxon>
        <taxon>Strongyloidea</taxon>
        <taxon>Ancylostomatidae</taxon>
        <taxon>Ancylostomatinae</taxon>
        <taxon>Ancylostoma</taxon>
    </lineage>
</organism>
<comment type="caution">
    <text evidence="2">The sequence shown here is derived from an EMBL/GenBank/DDBJ whole genome shotgun (WGS) entry which is preliminary data.</text>
</comment>
<feature type="compositionally biased region" description="Basic and acidic residues" evidence="1">
    <location>
        <begin position="13"/>
        <end position="22"/>
    </location>
</feature>
<keyword evidence="3" id="KW-1185">Reference proteome</keyword>
<evidence type="ECO:0000313" key="2">
    <source>
        <dbReference type="EMBL" id="EYC41351.1"/>
    </source>
</evidence>
<sequence>MLSGRPCLHQLQRDATRVERRLRPNTPSAGAGRTPSNSGVRLYLHVQKKEACNMKLEINDWSCDIEV</sequence>
<dbReference type="AlphaFoldDB" id="A0A016WP17"/>
<dbReference type="Proteomes" id="UP000024635">
    <property type="component" value="Unassembled WGS sequence"/>
</dbReference>
<proteinExistence type="predicted"/>
<reference evidence="3" key="1">
    <citation type="journal article" date="2015" name="Nat. Genet.">
        <title>The genome and transcriptome of the zoonotic hookworm Ancylostoma ceylanicum identify infection-specific gene families.</title>
        <authorList>
            <person name="Schwarz E.M."/>
            <person name="Hu Y."/>
            <person name="Antoshechkin I."/>
            <person name="Miller M.M."/>
            <person name="Sternberg P.W."/>
            <person name="Aroian R.V."/>
        </authorList>
    </citation>
    <scope>NUCLEOTIDE SEQUENCE</scope>
    <source>
        <strain evidence="3">HY135</strain>
    </source>
</reference>
<gene>
    <name evidence="2" type="primary">Acey_s0572.g138</name>
    <name evidence="2" type="ORF">Y032_0572g138</name>
</gene>
<name>A0A016WP17_9BILA</name>
<feature type="region of interest" description="Disordered" evidence="1">
    <location>
        <begin position="13"/>
        <end position="38"/>
    </location>
</feature>
<evidence type="ECO:0000313" key="3">
    <source>
        <dbReference type="Proteomes" id="UP000024635"/>
    </source>
</evidence>
<accession>A0A016WP17</accession>